<proteinExistence type="predicted"/>
<name>A0ABD0V136_DENTH</name>
<accession>A0ABD0V136</accession>
<reference evidence="1 2" key="1">
    <citation type="journal article" date="2024" name="Plant Biotechnol. J.">
        <title>Dendrobium thyrsiflorum genome and its molecular insights into genes involved in important horticultural traits.</title>
        <authorList>
            <person name="Chen B."/>
            <person name="Wang J.Y."/>
            <person name="Zheng P.J."/>
            <person name="Li K.L."/>
            <person name="Liang Y.M."/>
            <person name="Chen X.F."/>
            <person name="Zhang C."/>
            <person name="Zhao X."/>
            <person name="He X."/>
            <person name="Zhang G.Q."/>
            <person name="Liu Z.J."/>
            <person name="Xu Q."/>
        </authorList>
    </citation>
    <scope>NUCLEOTIDE SEQUENCE [LARGE SCALE GENOMIC DNA]</scope>
    <source>
        <strain evidence="1">GZMU011</strain>
    </source>
</reference>
<evidence type="ECO:0000313" key="2">
    <source>
        <dbReference type="Proteomes" id="UP001552299"/>
    </source>
</evidence>
<comment type="caution">
    <text evidence="1">The sequence shown here is derived from an EMBL/GenBank/DDBJ whole genome shotgun (WGS) entry which is preliminary data.</text>
</comment>
<keyword evidence="2" id="KW-1185">Reference proteome</keyword>
<protein>
    <submittedName>
        <fullName evidence="1">Uncharacterized protein</fullName>
    </submittedName>
</protein>
<evidence type="ECO:0000313" key="1">
    <source>
        <dbReference type="EMBL" id="KAL0918719.1"/>
    </source>
</evidence>
<sequence length="179" mass="20189">MAEEAHEREKTTFIASKLTLLLPSKMSQLPFQREGKVGKGAKSDSHEWAEEAFEWEEEGRGSLQARVGWATDSGAECRRWGTNMEKNSAACRNAIAEHEKKKSIRCVELLERILAWLALMPDNTGRFSQKIEKKKGIGREKKGKTCINTTQDTGHSAGLNYYKCCQNLLSSLNNTRLLK</sequence>
<gene>
    <name evidence="1" type="ORF">M5K25_010743</name>
</gene>
<dbReference type="Proteomes" id="UP001552299">
    <property type="component" value="Unassembled WGS sequence"/>
</dbReference>
<organism evidence="1 2">
    <name type="scientific">Dendrobium thyrsiflorum</name>
    <name type="common">Pinecone-like raceme dendrobium</name>
    <name type="synonym">Orchid</name>
    <dbReference type="NCBI Taxonomy" id="117978"/>
    <lineage>
        <taxon>Eukaryota</taxon>
        <taxon>Viridiplantae</taxon>
        <taxon>Streptophyta</taxon>
        <taxon>Embryophyta</taxon>
        <taxon>Tracheophyta</taxon>
        <taxon>Spermatophyta</taxon>
        <taxon>Magnoliopsida</taxon>
        <taxon>Liliopsida</taxon>
        <taxon>Asparagales</taxon>
        <taxon>Orchidaceae</taxon>
        <taxon>Epidendroideae</taxon>
        <taxon>Malaxideae</taxon>
        <taxon>Dendrobiinae</taxon>
        <taxon>Dendrobium</taxon>
    </lineage>
</organism>
<dbReference type="EMBL" id="JANQDX010000009">
    <property type="protein sequence ID" value="KAL0918719.1"/>
    <property type="molecule type" value="Genomic_DNA"/>
</dbReference>
<dbReference type="AlphaFoldDB" id="A0ABD0V136"/>